<dbReference type="PANTHER" id="PTHR33826">
    <property type="entry name" value="F20B24.21"/>
    <property type="match status" value="1"/>
</dbReference>
<evidence type="ECO:0000256" key="1">
    <source>
        <dbReference type="SAM" id="Phobius"/>
    </source>
</evidence>
<reference evidence="3" key="1">
    <citation type="submission" date="2018-02" db="EMBL/GenBank/DDBJ databases">
        <title>Rhizophora mucronata_Transcriptome.</title>
        <authorList>
            <person name="Meera S.P."/>
            <person name="Sreeshan A."/>
            <person name="Augustine A."/>
        </authorList>
    </citation>
    <scope>NUCLEOTIDE SEQUENCE</scope>
    <source>
        <tissue evidence="3">Leaf</tissue>
    </source>
</reference>
<dbReference type="EMBL" id="GGEC01008575">
    <property type="protein sequence ID" value="MBW89058.1"/>
    <property type="molecule type" value="Transcribed_RNA"/>
</dbReference>
<evidence type="ECO:0000313" key="3">
    <source>
        <dbReference type="EMBL" id="MBW89058.1"/>
    </source>
</evidence>
<protein>
    <submittedName>
        <fullName evidence="3">Uncharacterized protein MANES_10G129700</fullName>
    </submittedName>
</protein>
<dbReference type="AlphaFoldDB" id="A0A2P2J6G1"/>
<feature type="transmembrane region" description="Helical" evidence="1">
    <location>
        <begin position="12"/>
        <end position="33"/>
    </location>
</feature>
<proteinExistence type="predicted"/>
<feature type="domain" description="DUF7036" evidence="2">
    <location>
        <begin position="58"/>
        <end position="95"/>
    </location>
</feature>
<organism evidence="3">
    <name type="scientific">Rhizophora mucronata</name>
    <name type="common">Asiatic mangrove</name>
    <dbReference type="NCBI Taxonomy" id="61149"/>
    <lineage>
        <taxon>Eukaryota</taxon>
        <taxon>Viridiplantae</taxon>
        <taxon>Streptophyta</taxon>
        <taxon>Embryophyta</taxon>
        <taxon>Tracheophyta</taxon>
        <taxon>Spermatophyta</taxon>
        <taxon>Magnoliopsida</taxon>
        <taxon>eudicotyledons</taxon>
        <taxon>Gunneridae</taxon>
        <taxon>Pentapetalae</taxon>
        <taxon>rosids</taxon>
        <taxon>fabids</taxon>
        <taxon>Malpighiales</taxon>
        <taxon>Rhizophoraceae</taxon>
        <taxon>Rhizophora</taxon>
    </lineage>
</organism>
<keyword evidence="1" id="KW-0472">Membrane</keyword>
<name>A0A2P2J6G1_RHIMU</name>
<dbReference type="Pfam" id="PF23041">
    <property type="entry name" value="DUF7036"/>
    <property type="match status" value="1"/>
</dbReference>
<dbReference type="InterPro" id="IPR055464">
    <property type="entry name" value="DUF7036"/>
</dbReference>
<accession>A0A2P2J6G1</accession>
<keyword evidence="1" id="KW-0812">Transmembrane</keyword>
<keyword evidence="1" id="KW-1133">Transmembrane helix</keyword>
<dbReference type="PANTHER" id="PTHR33826:SF4">
    <property type="entry name" value="F20B24.21"/>
    <property type="match status" value="1"/>
</dbReference>
<evidence type="ECO:0000259" key="2">
    <source>
        <dbReference type="Pfam" id="PF23041"/>
    </source>
</evidence>
<sequence>MGLSRISREFSWKCVFVFFLSLSLLLSALFWVIPVRTVKLDGFDAKDSIKLSATVQASFRLQKPVSHLIPHIESLEYDIYGEIGVPDSKVLLLPLQFPLCVCVCVRSGGMKFGYLSFCQVQHL</sequence>